<reference evidence="2 3" key="1">
    <citation type="journal article" date="2015" name="Int. J. Syst. Evol. Microbiol.">
        <title>Amycolatopsis rhabdoformis sp. nov., an actinomycete isolated from a tropical forest soil.</title>
        <authorList>
            <person name="Souza W.R."/>
            <person name="Silva R.E."/>
            <person name="Goodfellow M."/>
            <person name="Busarakam K."/>
            <person name="Figueiro F.S."/>
            <person name="Ferreira D."/>
            <person name="Rodrigues-Filho E."/>
            <person name="Moraes L.A.B."/>
            <person name="Zucchi T.D."/>
        </authorList>
    </citation>
    <scope>NUCLEOTIDE SEQUENCE [LARGE SCALE GENOMIC DNA]</scope>
    <source>
        <strain evidence="2 3">NCIMB 14900</strain>
    </source>
</reference>
<name>A0ABZ1I2B0_9PSEU</name>
<sequence>MNLDHTVFLATDYDHVWRRYEQLGFTLSPHSRHLAASTSGGEPTLSCTANRCAYFGDSFLEFIGIVDATAGDPWEVLPIVARGDGLHGVSFGVPDTPAAERRLVEAGLSTTGALSLQRDVGTPDGPRTARFRSVHLRRDRTPEGILHTAEHLTPEFVFQPRYLSHPNTATGLDSVQLVVADADLPAYTERYEQILDQTATDNSFQLGIGRLDLVPVTRLDDVLPGEQAPRLPYFAAQTVAVENLATARKLVTEADLPTVDLPRQGFFVPAAHAGGAALGFVER</sequence>
<feature type="domain" description="VOC" evidence="1">
    <location>
        <begin position="2"/>
        <end position="152"/>
    </location>
</feature>
<dbReference type="Proteomes" id="UP001330812">
    <property type="component" value="Chromosome"/>
</dbReference>
<proteinExistence type="predicted"/>
<organism evidence="2 3">
    <name type="scientific">Amycolatopsis rhabdoformis</name>
    <dbReference type="NCBI Taxonomy" id="1448059"/>
    <lineage>
        <taxon>Bacteria</taxon>
        <taxon>Bacillati</taxon>
        <taxon>Actinomycetota</taxon>
        <taxon>Actinomycetes</taxon>
        <taxon>Pseudonocardiales</taxon>
        <taxon>Pseudonocardiaceae</taxon>
        <taxon>Amycolatopsis</taxon>
    </lineage>
</organism>
<dbReference type="Pfam" id="PF13468">
    <property type="entry name" value="Glyoxalase_3"/>
    <property type="match status" value="1"/>
</dbReference>
<dbReference type="EMBL" id="CP142149">
    <property type="protein sequence ID" value="WSE27814.1"/>
    <property type="molecule type" value="Genomic_DNA"/>
</dbReference>
<evidence type="ECO:0000313" key="3">
    <source>
        <dbReference type="Proteomes" id="UP001330812"/>
    </source>
</evidence>
<dbReference type="RefSeq" id="WP_326566821.1">
    <property type="nucleotide sequence ID" value="NZ_CP142149.1"/>
</dbReference>
<dbReference type="PROSITE" id="PS51819">
    <property type="entry name" value="VOC"/>
    <property type="match status" value="1"/>
</dbReference>
<evidence type="ECO:0000259" key="1">
    <source>
        <dbReference type="PROSITE" id="PS51819"/>
    </source>
</evidence>
<evidence type="ECO:0000313" key="2">
    <source>
        <dbReference type="EMBL" id="WSE27814.1"/>
    </source>
</evidence>
<gene>
    <name evidence="2" type="ORF">VSH64_33900</name>
</gene>
<accession>A0ABZ1I2B0</accession>
<keyword evidence="3" id="KW-1185">Reference proteome</keyword>
<dbReference type="InterPro" id="IPR029068">
    <property type="entry name" value="Glyas_Bleomycin-R_OHBP_Dase"/>
</dbReference>
<dbReference type="InterPro" id="IPR025870">
    <property type="entry name" value="Glyoxalase-like_dom"/>
</dbReference>
<dbReference type="Gene3D" id="3.10.180.10">
    <property type="entry name" value="2,3-Dihydroxybiphenyl 1,2-Dioxygenase, domain 1"/>
    <property type="match status" value="1"/>
</dbReference>
<dbReference type="InterPro" id="IPR037523">
    <property type="entry name" value="VOC_core"/>
</dbReference>
<protein>
    <submittedName>
        <fullName evidence="2">VOC family protein</fullName>
    </submittedName>
</protein>
<dbReference type="SUPFAM" id="SSF54593">
    <property type="entry name" value="Glyoxalase/Bleomycin resistance protein/Dihydroxybiphenyl dioxygenase"/>
    <property type="match status" value="1"/>
</dbReference>